<dbReference type="OrthoDB" id="24735at2157"/>
<dbReference type="InterPro" id="IPR001367">
    <property type="entry name" value="Fe_dep_repressor"/>
</dbReference>
<dbReference type="GO" id="GO:0003700">
    <property type="term" value="F:DNA-binding transcription factor activity"/>
    <property type="evidence" value="ECO:0007669"/>
    <property type="project" value="InterPro"/>
</dbReference>
<dbReference type="EMBL" id="AM114193">
    <property type="protein sequence ID" value="CAJ36633.1"/>
    <property type="molecule type" value="Genomic_DNA"/>
</dbReference>
<dbReference type="InterPro" id="IPR008988">
    <property type="entry name" value="Transcriptional_repressor_C"/>
</dbReference>
<proteinExistence type="inferred from homology"/>
<dbReference type="SUPFAM" id="SSF50037">
    <property type="entry name" value="C-terminal domain of transcriptional repressors"/>
    <property type="match status" value="1"/>
</dbReference>
<dbReference type="Pfam" id="PF02742">
    <property type="entry name" value="Fe_dep_repr_C"/>
    <property type="match status" value="1"/>
</dbReference>
<dbReference type="KEGG" id="rci:RCIX1349"/>
<evidence type="ECO:0000256" key="3">
    <source>
        <dbReference type="ARBA" id="ARBA00011738"/>
    </source>
</evidence>
<dbReference type="SUPFAM" id="SSF46785">
    <property type="entry name" value="Winged helix' DNA-binding domain"/>
    <property type="match status" value="1"/>
</dbReference>
<dbReference type="InterPro" id="IPR036390">
    <property type="entry name" value="WH_DNA-bd_sf"/>
</dbReference>
<dbReference type="InterPro" id="IPR036421">
    <property type="entry name" value="Fe_dep_repressor_sf"/>
</dbReference>
<accession>Q0W4R0</accession>
<dbReference type="InterPro" id="IPR038157">
    <property type="entry name" value="FeoA_core_dom"/>
</dbReference>
<dbReference type="InterPro" id="IPR022689">
    <property type="entry name" value="Iron_dep_repressor"/>
</dbReference>
<evidence type="ECO:0000256" key="7">
    <source>
        <dbReference type="ARBA" id="ARBA00023163"/>
    </source>
</evidence>
<evidence type="ECO:0000256" key="5">
    <source>
        <dbReference type="ARBA" id="ARBA00023015"/>
    </source>
</evidence>
<dbReference type="InterPro" id="IPR007167">
    <property type="entry name" value="Fe-transptr_FeoA-like"/>
</dbReference>
<dbReference type="Gene3D" id="1.10.60.10">
    <property type="entry name" value="Iron dependent repressor, metal binding and dimerisation domain"/>
    <property type="match status" value="1"/>
</dbReference>
<feature type="domain" description="HTH dtxR-type" evidence="8">
    <location>
        <begin position="1"/>
        <end position="63"/>
    </location>
</feature>
<evidence type="ECO:0000256" key="6">
    <source>
        <dbReference type="ARBA" id="ARBA00023125"/>
    </source>
</evidence>
<dbReference type="GeneID" id="5144041"/>
<sequence>MRKNITEEYLETILYLTRGGARAKTRDIAQAMGIKPPSVSEMLLKLRDQGYIDYMPYEGAALTEEGRAEAIRMERKHQLLETFLVGTLGVDTDTAHDEACELEHSVSDNTMERICSYLGHPRYCPDDHPITKGECCEKADSVSMPLLELNEGEEGVIRVITLDNNTRDYMLSLGFLPDVPVYVKKKLPSNSLLVRIKGSEIAIGRDIACKILVSKTAPKVIP</sequence>
<keyword evidence="7" id="KW-0804">Transcription</keyword>
<dbReference type="Proteomes" id="UP000000663">
    <property type="component" value="Chromosome"/>
</dbReference>
<dbReference type="InterPro" id="IPR022687">
    <property type="entry name" value="HTH_DTXR"/>
</dbReference>
<protein>
    <submittedName>
        <fullName evidence="9">Fe-dependent transcription repressor (FeoA family)</fullName>
    </submittedName>
</protein>
<dbReference type="Gene3D" id="1.10.10.10">
    <property type="entry name" value="Winged helix-like DNA-binding domain superfamily/Winged helix DNA-binding domain"/>
    <property type="match status" value="1"/>
</dbReference>
<dbReference type="Pfam" id="PF01325">
    <property type="entry name" value="Fe_dep_repress"/>
    <property type="match status" value="1"/>
</dbReference>
<organism evidence="9 10">
    <name type="scientific">Methanocella arvoryzae (strain DSM 22066 / NBRC 105507 / MRE50)</name>
    <dbReference type="NCBI Taxonomy" id="351160"/>
    <lineage>
        <taxon>Archaea</taxon>
        <taxon>Methanobacteriati</taxon>
        <taxon>Methanobacteriota</taxon>
        <taxon>Stenosarchaea group</taxon>
        <taxon>Methanomicrobia</taxon>
        <taxon>Methanocellales</taxon>
        <taxon>Methanocellaceae</taxon>
        <taxon>Methanocella</taxon>
    </lineage>
</organism>
<dbReference type="STRING" id="351160.RCIX1349"/>
<dbReference type="GO" id="GO:0003677">
    <property type="term" value="F:DNA binding"/>
    <property type="evidence" value="ECO:0007669"/>
    <property type="project" value="UniProtKB-KW"/>
</dbReference>
<dbReference type="InterPro" id="IPR050536">
    <property type="entry name" value="DtxR_MntR_Metal-Reg"/>
</dbReference>
<gene>
    <name evidence="9" type="ORF">RCIX1349</name>
</gene>
<dbReference type="GO" id="GO:0046914">
    <property type="term" value="F:transition metal ion binding"/>
    <property type="evidence" value="ECO:0007669"/>
    <property type="project" value="InterPro"/>
</dbReference>
<dbReference type="eggNOG" id="arCOG02099">
    <property type="taxonomic scope" value="Archaea"/>
</dbReference>
<dbReference type="PANTHER" id="PTHR33238">
    <property type="entry name" value="IRON (METAL) DEPENDENT REPRESSOR, DTXR FAMILY"/>
    <property type="match status" value="1"/>
</dbReference>
<dbReference type="GO" id="GO:0005737">
    <property type="term" value="C:cytoplasm"/>
    <property type="evidence" value="ECO:0007669"/>
    <property type="project" value="UniProtKB-SubCell"/>
</dbReference>
<comment type="subcellular location">
    <subcellularLocation>
        <location evidence="1">Cytoplasm</location>
    </subcellularLocation>
</comment>
<keyword evidence="10" id="KW-1185">Reference proteome</keyword>
<dbReference type="AlphaFoldDB" id="Q0W4R0"/>
<dbReference type="PANTHER" id="PTHR33238:SF7">
    <property type="entry name" value="IRON-DEPENDENT TRANSCRIPTIONAL REGULATOR"/>
    <property type="match status" value="1"/>
</dbReference>
<dbReference type="Gene3D" id="2.30.30.90">
    <property type="match status" value="1"/>
</dbReference>
<evidence type="ECO:0000256" key="2">
    <source>
        <dbReference type="ARBA" id="ARBA00007871"/>
    </source>
</evidence>
<dbReference type="SMART" id="SM00899">
    <property type="entry name" value="FeoA"/>
    <property type="match status" value="1"/>
</dbReference>
<dbReference type="RefSeq" id="WP_012035915.1">
    <property type="nucleotide sequence ID" value="NC_009464.1"/>
</dbReference>
<keyword evidence="5" id="KW-0805">Transcription regulation</keyword>
<name>Q0W4R0_METAR</name>
<evidence type="ECO:0000313" key="10">
    <source>
        <dbReference type="Proteomes" id="UP000000663"/>
    </source>
</evidence>
<reference evidence="9 10" key="1">
    <citation type="journal article" date="2006" name="Science">
        <title>Genome of rice cluster I archaea -- the key methane producers in the rice rhizosphere.</title>
        <authorList>
            <person name="Erkel C."/>
            <person name="Kube M."/>
            <person name="Reinhardt R."/>
            <person name="Liesack W."/>
        </authorList>
    </citation>
    <scope>NUCLEOTIDE SEQUENCE [LARGE SCALE GENOMIC DNA]</scope>
    <source>
        <strain evidence="10">DSM 22066 / NBRC 105507 / MRE50</strain>
    </source>
</reference>
<evidence type="ECO:0000256" key="4">
    <source>
        <dbReference type="ARBA" id="ARBA00023004"/>
    </source>
</evidence>
<evidence type="ECO:0000256" key="1">
    <source>
        <dbReference type="ARBA" id="ARBA00004496"/>
    </source>
</evidence>
<dbReference type="SUPFAM" id="SSF47979">
    <property type="entry name" value="Iron-dependent repressor protein, dimerization domain"/>
    <property type="match status" value="1"/>
</dbReference>
<dbReference type="Pfam" id="PF04023">
    <property type="entry name" value="FeoA"/>
    <property type="match status" value="1"/>
</dbReference>
<keyword evidence="6" id="KW-0238">DNA-binding</keyword>
<comment type="subunit">
    <text evidence="3">Homodimer.</text>
</comment>
<evidence type="ECO:0000259" key="8">
    <source>
        <dbReference type="PROSITE" id="PS50944"/>
    </source>
</evidence>
<comment type="similarity">
    <text evidence="2">Belongs to the DtxR/MntR family.</text>
</comment>
<dbReference type="GO" id="GO:0046983">
    <property type="term" value="F:protein dimerization activity"/>
    <property type="evidence" value="ECO:0007669"/>
    <property type="project" value="InterPro"/>
</dbReference>
<dbReference type="InterPro" id="IPR036388">
    <property type="entry name" value="WH-like_DNA-bd_sf"/>
</dbReference>
<dbReference type="PATRIC" id="fig|351160.9.peg.1628"/>
<evidence type="ECO:0000313" key="9">
    <source>
        <dbReference type="EMBL" id="CAJ36633.1"/>
    </source>
</evidence>
<keyword evidence="4" id="KW-0408">Iron</keyword>
<dbReference type="PROSITE" id="PS50944">
    <property type="entry name" value="HTH_DTXR"/>
    <property type="match status" value="1"/>
</dbReference>
<dbReference type="SMART" id="SM00529">
    <property type="entry name" value="HTH_DTXR"/>
    <property type="match status" value="1"/>
</dbReference>